<dbReference type="InterPro" id="IPR023827">
    <property type="entry name" value="Peptidase_S8_Asp-AS"/>
</dbReference>
<evidence type="ECO:0000313" key="10">
    <source>
        <dbReference type="Proteomes" id="UP001593940"/>
    </source>
</evidence>
<dbReference type="PANTHER" id="PTHR43806:SF11">
    <property type="entry name" value="CEREVISIN-RELATED"/>
    <property type="match status" value="1"/>
</dbReference>
<dbReference type="Pfam" id="PF00082">
    <property type="entry name" value="Peptidase_S8"/>
    <property type="match status" value="1"/>
</dbReference>
<comment type="similarity">
    <text evidence="1 5 6">Belongs to the peptidase S8 family.</text>
</comment>
<keyword evidence="3 5" id="KW-0378">Hydrolase</keyword>
<reference evidence="9 10" key="1">
    <citation type="submission" date="2024-09" db="EMBL/GenBank/DDBJ databases">
        <title>Nodulacao em especies de Leguminosae Basais da Amazonia e Caracterizacao dos Rizobios e Bacterias Associadas aos Nodulos.</title>
        <authorList>
            <person name="Jambeiro I.C.A."/>
            <person name="Lopes I.S."/>
            <person name="Aguiar E.R.G.R."/>
            <person name="Santos A.F.J."/>
            <person name="Dos Santos J.M.F."/>
            <person name="Gross E."/>
        </authorList>
    </citation>
    <scope>NUCLEOTIDE SEQUENCE [LARGE SCALE GENOMIC DNA]</scope>
    <source>
        <strain evidence="9 10">BRUESC1165</strain>
    </source>
</reference>
<dbReference type="InterPro" id="IPR050131">
    <property type="entry name" value="Peptidase_S8_subtilisin-like"/>
</dbReference>
<feature type="active site" description="Charge relay system" evidence="5">
    <location>
        <position position="291"/>
    </location>
</feature>
<gene>
    <name evidence="9" type="ORF">ACETIH_27205</name>
</gene>
<comment type="caution">
    <text evidence="9">The sequence shown here is derived from an EMBL/GenBank/DDBJ whole genome shotgun (WGS) entry which is preliminary data.</text>
</comment>
<proteinExistence type="inferred from homology"/>
<dbReference type="SUPFAM" id="SSF52743">
    <property type="entry name" value="Subtilisin-like"/>
    <property type="match status" value="1"/>
</dbReference>
<evidence type="ECO:0000256" key="6">
    <source>
        <dbReference type="RuleBase" id="RU003355"/>
    </source>
</evidence>
<dbReference type="InterPro" id="IPR000209">
    <property type="entry name" value="Peptidase_S8/S53_dom"/>
</dbReference>
<feature type="active site" description="Charge relay system" evidence="5">
    <location>
        <position position="135"/>
    </location>
</feature>
<dbReference type="CDD" id="cd05561">
    <property type="entry name" value="Peptidases_S8_4"/>
    <property type="match status" value="1"/>
</dbReference>
<evidence type="ECO:0000313" key="9">
    <source>
        <dbReference type="EMBL" id="MFC1460330.1"/>
    </source>
</evidence>
<protein>
    <submittedName>
        <fullName evidence="9">S8 family serine peptidase</fullName>
    </submittedName>
</protein>
<dbReference type="PROSITE" id="PS00138">
    <property type="entry name" value="SUBTILASE_SER"/>
    <property type="match status" value="1"/>
</dbReference>
<dbReference type="PROSITE" id="PS00136">
    <property type="entry name" value="SUBTILASE_ASP"/>
    <property type="match status" value="1"/>
</dbReference>
<dbReference type="RefSeq" id="WP_377031579.1">
    <property type="nucleotide sequence ID" value="NZ_JBHOMY010000121.1"/>
</dbReference>
<evidence type="ECO:0000256" key="3">
    <source>
        <dbReference type="ARBA" id="ARBA00022801"/>
    </source>
</evidence>
<keyword evidence="10" id="KW-1185">Reference proteome</keyword>
<evidence type="ECO:0000256" key="7">
    <source>
        <dbReference type="SAM" id="MobiDB-lite"/>
    </source>
</evidence>
<dbReference type="EMBL" id="JBHOMY010000121">
    <property type="protein sequence ID" value="MFC1460330.1"/>
    <property type="molecule type" value="Genomic_DNA"/>
</dbReference>
<feature type="domain" description="Peptidase S8/S53" evidence="8">
    <location>
        <begin position="97"/>
        <end position="339"/>
    </location>
</feature>
<evidence type="ECO:0000256" key="4">
    <source>
        <dbReference type="ARBA" id="ARBA00022825"/>
    </source>
</evidence>
<feature type="active site" description="Charge relay system" evidence="5">
    <location>
        <position position="103"/>
    </location>
</feature>
<dbReference type="InterPro" id="IPR023828">
    <property type="entry name" value="Peptidase_S8_Ser-AS"/>
</dbReference>
<dbReference type="PRINTS" id="PR00723">
    <property type="entry name" value="SUBTILISIN"/>
</dbReference>
<evidence type="ECO:0000256" key="2">
    <source>
        <dbReference type="ARBA" id="ARBA00022670"/>
    </source>
</evidence>
<organism evidence="9 10">
    <name type="scientific">Microvirga arabica</name>
    <dbReference type="NCBI Taxonomy" id="1128671"/>
    <lineage>
        <taxon>Bacteria</taxon>
        <taxon>Pseudomonadati</taxon>
        <taxon>Pseudomonadota</taxon>
        <taxon>Alphaproteobacteria</taxon>
        <taxon>Hyphomicrobiales</taxon>
        <taxon>Methylobacteriaceae</taxon>
        <taxon>Microvirga</taxon>
    </lineage>
</organism>
<accession>A0ABV6YGW5</accession>
<name>A0ABV6YGW5_9HYPH</name>
<keyword evidence="2 5" id="KW-0645">Protease</keyword>
<dbReference type="InterPro" id="IPR015500">
    <property type="entry name" value="Peptidase_S8_subtilisin-rel"/>
</dbReference>
<dbReference type="Gene3D" id="3.40.50.200">
    <property type="entry name" value="Peptidase S8/S53 domain"/>
    <property type="match status" value="1"/>
</dbReference>
<keyword evidence="4 5" id="KW-0720">Serine protease</keyword>
<dbReference type="Proteomes" id="UP001593940">
    <property type="component" value="Unassembled WGS sequence"/>
</dbReference>
<evidence type="ECO:0000256" key="1">
    <source>
        <dbReference type="ARBA" id="ARBA00011073"/>
    </source>
</evidence>
<dbReference type="PROSITE" id="PS51892">
    <property type="entry name" value="SUBTILASE"/>
    <property type="match status" value="1"/>
</dbReference>
<dbReference type="PANTHER" id="PTHR43806">
    <property type="entry name" value="PEPTIDASE S8"/>
    <property type="match status" value="1"/>
</dbReference>
<dbReference type="InterPro" id="IPR036852">
    <property type="entry name" value="Peptidase_S8/S53_dom_sf"/>
</dbReference>
<feature type="region of interest" description="Disordered" evidence="7">
    <location>
        <begin position="351"/>
        <end position="373"/>
    </location>
</feature>
<evidence type="ECO:0000256" key="5">
    <source>
        <dbReference type="PROSITE-ProRule" id="PRU01240"/>
    </source>
</evidence>
<evidence type="ECO:0000259" key="8">
    <source>
        <dbReference type="Pfam" id="PF00082"/>
    </source>
</evidence>
<sequence>MAVGLTSKSLARLRTQGFQAERQTKGTLASVVRLIPPSGMSLAQAQRAVRVADAGANADFDHFYYTDGAAGCTGTGCEAVSLVGWNLPAAQQCGPVPTIGLIDTGIDREHEALQGQSIEIVSGLQLRGKPSQRDHGTAVAALLVGRSGSSAPGLLPDANILAVDAFYRDGGTADRTDVTALVMALEALAEKNVRVVNMSLSGPPNEVLRRAIESAQAKGMVIIAAAGNNGAGAEPSYPAAYPGVIAVTAVDNKRDVYRRATQGDYIDLAAPGVDLWVAAPGGGGTAKSGTSYAVPFISAAAAVLHASNATLKPADLEAALESSTTDLGKPGRDKTYGNGLLQAANLCAPQADETPVAQSKVNVPPQHSLRRTD</sequence>